<evidence type="ECO:0000313" key="3">
    <source>
        <dbReference type="Proteomes" id="UP000632377"/>
    </source>
</evidence>
<dbReference type="Gene3D" id="3.30.70.100">
    <property type="match status" value="1"/>
</dbReference>
<dbReference type="PROSITE" id="PS50846">
    <property type="entry name" value="HMA_2"/>
    <property type="match status" value="1"/>
</dbReference>
<protein>
    <submittedName>
        <fullName evidence="2">Heavy-metal-associated domain-containing protein</fullName>
    </submittedName>
</protein>
<dbReference type="EMBL" id="JAESWC010000002">
    <property type="protein sequence ID" value="MBL4935828.1"/>
    <property type="molecule type" value="Genomic_DNA"/>
</dbReference>
<dbReference type="InterPro" id="IPR006121">
    <property type="entry name" value="HMA_dom"/>
</dbReference>
<accession>A0ABS1TCX1</accession>
<name>A0ABS1TCX1_9CLOT</name>
<dbReference type="CDD" id="cd00371">
    <property type="entry name" value="HMA"/>
    <property type="match status" value="1"/>
</dbReference>
<dbReference type="Pfam" id="PF00403">
    <property type="entry name" value="HMA"/>
    <property type="match status" value="1"/>
</dbReference>
<sequence length="68" mass="7407">MDTVHYNVSGMASRKSKAQILNALDKIKGVQEVAVDLARGTVEVQYNEPADSNSIKNCIEHTGYIVEG</sequence>
<evidence type="ECO:0000313" key="2">
    <source>
        <dbReference type="EMBL" id="MBL4935828.1"/>
    </source>
</evidence>
<feature type="domain" description="HMA" evidence="1">
    <location>
        <begin position="2"/>
        <end position="67"/>
    </location>
</feature>
<dbReference type="RefSeq" id="WP_202748417.1">
    <property type="nucleotide sequence ID" value="NZ_JAESWC010000002.1"/>
</dbReference>
<reference evidence="2 3" key="1">
    <citation type="submission" date="2021-01" db="EMBL/GenBank/DDBJ databases">
        <title>Genome public.</title>
        <authorList>
            <person name="Liu C."/>
            <person name="Sun Q."/>
        </authorList>
    </citation>
    <scope>NUCLEOTIDE SEQUENCE [LARGE SCALE GENOMIC DNA]</scope>
    <source>
        <strain evidence="2 3">YIM B02515</strain>
    </source>
</reference>
<evidence type="ECO:0000259" key="1">
    <source>
        <dbReference type="PROSITE" id="PS50846"/>
    </source>
</evidence>
<dbReference type="InterPro" id="IPR036163">
    <property type="entry name" value="HMA_dom_sf"/>
</dbReference>
<dbReference type="Proteomes" id="UP000632377">
    <property type="component" value="Unassembled WGS sequence"/>
</dbReference>
<dbReference type="SUPFAM" id="SSF55008">
    <property type="entry name" value="HMA, heavy metal-associated domain"/>
    <property type="match status" value="1"/>
</dbReference>
<keyword evidence="3" id="KW-1185">Reference proteome</keyword>
<proteinExistence type="predicted"/>
<organism evidence="2 3">
    <name type="scientific">Clostridium rhizosphaerae</name>
    <dbReference type="NCBI Taxonomy" id="2803861"/>
    <lineage>
        <taxon>Bacteria</taxon>
        <taxon>Bacillati</taxon>
        <taxon>Bacillota</taxon>
        <taxon>Clostridia</taxon>
        <taxon>Eubacteriales</taxon>
        <taxon>Clostridiaceae</taxon>
        <taxon>Clostridium</taxon>
    </lineage>
</organism>
<gene>
    <name evidence="2" type="ORF">JK636_08655</name>
</gene>
<comment type="caution">
    <text evidence="2">The sequence shown here is derived from an EMBL/GenBank/DDBJ whole genome shotgun (WGS) entry which is preliminary data.</text>
</comment>